<evidence type="ECO:0000313" key="3">
    <source>
        <dbReference type="EMBL" id="VTZ66325.1"/>
    </source>
</evidence>
<dbReference type="AlphaFoldDB" id="A0A077TL35"/>
<dbReference type="Proteomes" id="UP000071118">
    <property type="component" value="Chromosome 1"/>
</dbReference>
<dbReference type="OrthoDB" id="370807at2759"/>
<proteinExistence type="predicted"/>
<keyword evidence="4" id="KW-1185">Reference proteome</keyword>
<evidence type="ECO:0000313" key="2">
    <source>
        <dbReference type="EMBL" id="SCL92066.1"/>
    </source>
</evidence>
<dbReference type="RefSeq" id="XP_016653040.1">
    <property type="nucleotide sequence ID" value="XM_016798328.1"/>
</dbReference>
<name>A0A077TL35_PLACU</name>
<dbReference type="NCBIfam" id="TIGR01599">
    <property type="entry name" value="PYST-A"/>
    <property type="match status" value="1"/>
</dbReference>
<keyword evidence="1" id="KW-0732">Signal</keyword>
<evidence type="ECO:0000313" key="4">
    <source>
        <dbReference type="Proteomes" id="UP000071118"/>
    </source>
</evidence>
<dbReference type="EMBL" id="LK022878">
    <property type="protein sequence ID" value="VTZ66325.1"/>
    <property type="molecule type" value="Genomic_DNA"/>
</dbReference>
<dbReference type="KEGG" id="pcb:PCHAS_0114400"/>
<protein>
    <submittedName>
        <fullName evidence="3">Fam-a protein</fullName>
    </submittedName>
</protein>
<dbReference type="SUPFAM" id="SSF55961">
    <property type="entry name" value="Bet v1-like"/>
    <property type="match status" value="1"/>
</dbReference>
<organism evidence="3 4">
    <name type="scientific">Plasmodium chabaudi chabaudi</name>
    <dbReference type="NCBI Taxonomy" id="31271"/>
    <lineage>
        <taxon>Eukaryota</taxon>
        <taxon>Sar</taxon>
        <taxon>Alveolata</taxon>
        <taxon>Apicomplexa</taxon>
        <taxon>Aconoidasida</taxon>
        <taxon>Haemosporida</taxon>
        <taxon>Plasmodiidae</taxon>
        <taxon>Plasmodium</taxon>
        <taxon>Plasmodium (Vinckeia)</taxon>
    </lineage>
</organism>
<accession>A0A077TL35</accession>
<feature type="signal peptide" evidence="1">
    <location>
        <begin position="1"/>
        <end position="25"/>
    </location>
</feature>
<feature type="chain" id="PRO_5014501672" evidence="1">
    <location>
        <begin position="26"/>
        <end position="275"/>
    </location>
</feature>
<dbReference type="GeneID" id="27794551"/>
<evidence type="ECO:0000256" key="1">
    <source>
        <dbReference type="SAM" id="SignalP"/>
    </source>
</evidence>
<reference evidence="3" key="3">
    <citation type="submission" date="2019-05" db="EMBL/GenBank/DDBJ databases">
        <authorList>
            <consortium name="Pathogen Informatics"/>
        </authorList>
    </citation>
    <scope>NUCLEOTIDE SEQUENCE</scope>
    <source>
        <strain evidence="3">AS</strain>
        <strain evidence="2 5">CB</strain>
    </source>
</reference>
<dbReference type="Proteomes" id="UP000195489">
    <property type="component" value="Unassembled WGS sequence"/>
</dbReference>
<gene>
    <name evidence="3" type="ORF">PCHAS_0114400</name>
    <name evidence="2" type="ORF">PCHCB_000543200</name>
</gene>
<sequence length="275" mass="32227">MNKFYIQIVFFLLSISLYVNNETLATEVAPEEDTPPEPKNRYPTSEEIYEKNKHRLCTDPEETSKVAEAMNDAVKYLECYATMDDDYKLCQNQYSSHMVLYKTKHNHAKVKRSHYEVYDSNEYNEVINKLWDPDHAKFPNGYSVKRKIERVYNPNLVLIQQRYKESIFGRWKYFYAFVTKAQISEDTTIIVMASGNINDHNPSNKEYKNTIVESANLFKIDIDSEDDIRKGKLKKVFVNIAGHFIHKSTLRVDVTNIESQECIVGESLDYSFIHI</sequence>
<dbReference type="InterPro" id="IPR006486">
    <property type="entry name" value="PYST_A"/>
</dbReference>
<dbReference type="EMBL" id="FMIM01000371">
    <property type="protein sequence ID" value="SCL92066.1"/>
    <property type="molecule type" value="Genomic_DNA"/>
</dbReference>
<dbReference type="VEuPathDB" id="PlasmoDB:PCHAS_0114400"/>
<reference evidence="3 4" key="1">
    <citation type="journal article" date="2014" name="BMC Biol.">
        <title>A comprehensive evaluation of rodent malaria parasite genomes and gene expression.</title>
        <authorList>
            <person name="Otto T.D."/>
            <person name="Bohme U."/>
            <person name="Jackson A.P."/>
            <person name="Hunt M."/>
            <person name="Franke-Fayard B."/>
            <person name="Hoeijmakers W.A."/>
            <person name="Religa A.A."/>
            <person name="Robertson L."/>
            <person name="Sanders M."/>
            <person name="Ogun S.A."/>
            <person name="Cunningham D."/>
            <person name="Erhart A."/>
            <person name="Billker O."/>
            <person name="Khan S.M."/>
            <person name="Stunnenberg H.G."/>
            <person name="Langhorne J."/>
            <person name="Holder A.A."/>
            <person name="Waters A.P."/>
            <person name="Newbold C.I."/>
            <person name="Pain A."/>
            <person name="Berriman M."/>
            <person name="Janse C.J."/>
        </authorList>
    </citation>
    <scope>NUCLEOTIDE SEQUENCE [LARGE SCALE GENOMIC DNA]</scope>
    <source>
        <strain evidence="3 4">AS</strain>
    </source>
</reference>
<reference evidence="3" key="2">
    <citation type="submission" date="2014-05" db="EMBL/GenBank/DDBJ databases">
        <authorList>
            <person name="Aslett M.A."/>
            <person name="De Silva N."/>
        </authorList>
    </citation>
    <scope>NUCLEOTIDE SEQUENCE</scope>
    <source>
        <strain evidence="3">AS</strain>
    </source>
</reference>
<evidence type="ECO:0000313" key="5">
    <source>
        <dbReference type="Proteomes" id="UP000195489"/>
    </source>
</evidence>